<gene>
    <name evidence="3" type="ORF">MNBD_DELTA04-744</name>
</gene>
<keyword evidence="3" id="KW-0687">Ribonucleoprotein</keyword>
<accession>A0A3B0VWU1</accession>
<dbReference type="GO" id="GO:0003735">
    <property type="term" value="F:structural constituent of ribosome"/>
    <property type="evidence" value="ECO:0007669"/>
    <property type="project" value="InterPro"/>
</dbReference>
<sequence>MRRYETTYILRPNLGESQITEIIDRTNDIIKNDGGTIIDLNRWGLKTLAYEIKKEKQGHYVYFDYTAHGSTVEEMERIFRIDDQILRFLTIKLADSIDQETIDNEIERIVASAAAEKLAEETEEDGEEKTAEGTEEAGKEKTAEDTEKAGEEPDRTAADHSTDTDRNEE</sequence>
<comment type="similarity">
    <text evidence="1">Belongs to the bacterial ribosomal protein bS6 family.</text>
</comment>
<dbReference type="InterPro" id="IPR035980">
    <property type="entry name" value="Ribosomal_bS6_sf"/>
</dbReference>
<protein>
    <submittedName>
        <fullName evidence="3">SSU ribosomal protein S6p</fullName>
    </submittedName>
</protein>
<feature type="compositionally biased region" description="Basic and acidic residues" evidence="2">
    <location>
        <begin position="128"/>
        <end position="169"/>
    </location>
</feature>
<organism evidence="3">
    <name type="scientific">hydrothermal vent metagenome</name>
    <dbReference type="NCBI Taxonomy" id="652676"/>
    <lineage>
        <taxon>unclassified sequences</taxon>
        <taxon>metagenomes</taxon>
        <taxon>ecological metagenomes</taxon>
    </lineage>
</organism>
<proteinExistence type="inferred from homology"/>
<dbReference type="Gene3D" id="3.30.70.60">
    <property type="match status" value="1"/>
</dbReference>
<dbReference type="GO" id="GO:0070181">
    <property type="term" value="F:small ribosomal subunit rRNA binding"/>
    <property type="evidence" value="ECO:0007669"/>
    <property type="project" value="TreeGrafter"/>
</dbReference>
<name>A0A3B0VWU1_9ZZZZ</name>
<keyword evidence="3" id="KW-0689">Ribosomal protein</keyword>
<dbReference type="CDD" id="cd00473">
    <property type="entry name" value="bS6"/>
    <property type="match status" value="1"/>
</dbReference>
<dbReference type="GO" id="GO:0006412">
    <property type="term" value="P:translation"/>
    <property type="evidence" value="ECO:0007669"/>
    <property type="project" value="InterPro"/>
</dbReference>
<dbReference type="HAMAP" id="MF_00360">
    <property type="entry name" value="Ribosomal_bS6"/>
    <property type="match status" value="1"/>
</dbReference>
<dbReference type="NCBIfam" id="TIGR00166">
    <property type="entry name" value="S6"/>
    <property type="match status" value="1"/>
</dbReference>
<dbReference type="InterPro" id="IPR014717">
    <property type="entry name" value="Transl_elong_EF1B/ribsomal_bS6"/>
</dbReference>
<reference evidence="3" key="1">
    <citation type="submission" date="2018-06" db="EMBL/GenBank/DDBJ databases">
        <authorList>
            <person name="Zhirakovskaya E."/>
        </authorList>
    </citation>
    <scope>NUCLEOTIDE SEQUENCE</scope>
</reference>
<dbReference type="PANTHER" id="PTHR21011">
    <property type="entry name" value="MITOCHONDRIAL 28S RIBOSOMAL PROTEIN S6"/>
    <property type="match status" value="1"/>
</dbReference>
<dbReference type="EMBL" id="UOEY01000021">
    <property type="protein sequence ID" value="VAW35834.1"/>
    <property type="molecule type" value="Genomic_DNA"/>
</dbReference>
<dbReference type="Pfam" id="PF01250">
    <property type="entry name" value="Ribosomal_S6"/>
    <property type="match status" value="1"/>
</dbReference>
<dbReference type="InterPro" id="IPR020814">
    <property type="entry name" value="Ribosomal_S6_plastid/chlpt"/>
</dbReference>
<dbReference type="PANTHER" id="PTHR21011:SF1">
    <property type="entry name" value="SMALL RIBOSOMAL SUBUNIT PROTEIN BS6M"/>
    <property type="match status" value="1"/>
</dbReference>
<dbReference type="AlphaFoldDB" id="A0A3B0VWU1"/>
<dbReference type="SUPFAM" id="SSF54995">
    <property type="entry name" value="Ribosomal protein S6"/>
    <property type="match status" value="1"/>
</dbReference>
<evidence type="ECO:0000313" key="3">
    <source>
        <dbReference type="EMBL" id="VAW35834.1"/>
    </source>
</evidence>
<evidence type="ECO:0000256" key="1">
    <source>
        <dbReference type="ARBA" id="ARBA00009512"/>
    </source>
</evidence>
<dbReference type="GO" id="GO:0005737">
    <property type="term" value="C:cytoplasm"/>
    <property type="evidence" value="ECO:0007669"/>
    <property type="project" value="UniProtKB-ARBA"/>
</dbReference>
<dbReference type="InterPro" id="IPR000529">
    <property type="entry name" value="Ribosomal_bS6"/>
</dbReference>
<evidence type="ECO:0000256" key="2">
    <source>
        <dbReference type="SAM" id="MobiDB-lite"/>
    </source>
</evidence>
<feature type="region of interest" description="Disordered" evidence="2">
    <location>
        <begin position="115"/>
        <end position="169"/>
    </location>
</feature>
<dbReference type="GO" id="GO:0005840">
    <property type="term" value="C:ribosome"/>
    <property type="evidence" value="ECO:0007669"/>
    <property type="project" value="UniProtKB-KW"/>
</dbReference>